<dbReference type="PANTHER" id="PTHR38463:SF1">
    <property type="entry name" value="STRESS RESPONSE PROTEIN YSNF"/>
    <property type="match status" value="1"/>
</dbReference>
<proteinExistence type="predicted"/>
<reference evidence="4" key="1">
    <citation type="journal article" date="2022" name="Int. J. Syst. Evol. Microbiol.">
        <title>Anaeromyxobacter oryzae sp. nov., Anaeromyxobacter diazotrophicus sp. nov. and Anaeromyxobacter paludicola sp. nov., isolated from paddy soils.</title>
        <authorList>
            <person name="Itoh H."/>
            <person name="Xu Z."/>
            <person name="Mise K."/>
            <person name="Masuda Y."/>
            <person name="Ushijima N."/>
            <person name="Hayakawa C."/>
            <person name="Shiratori Y."/>
            <person name="Senoo K."/>
        </authorList>
    </citation>
    <scope>NUCLEOTIDE SEQUENCE [LARGE SCALE GENOMIC DNA]</scope>
    <source>
        <strain evidence="4">Red630</strain>
    </source>
</reference>
<dbReference type="RefSeq" id="WP_248345862.1">
    <property type="nucleotide sequence ID" value="NZ_AP025592.1"/>
</dbReference>
<dbReference type="InterPro" id="IPR019060">
    <property type="entry name" value="DUF2382"/>
</dbReference>
<evidence type="ECO:0000256" key="1">
    <source>
        <dbReference type="SAM" id="MobiDB-lite"/>
    </source>
</evidence>
<dbReference type="EMBL" id="AP025592">
    <property type="protein sequence ID" value="BDG08674.1"/>
    <property type="molecule type" value="Genomic_DNA"/>
</dbReference>
<sequence>MLTDRSQIREGMTVYSSDGEKLGKVLACSTATFTIEKGFFFPKDYVARYEEIVDASGDEIRLALTKDAFERLRESGDYGAIASGAAETTSSGIGTASRTTGEDVRVPVAEEQVDVLKRERDAGEVRLRKDVVTETKHIDVPVTREEVRVERVPVTEPRDARPGEATFEKESVSMPVREEEVEIRKRPVVKEEVRLRKERVTEQRAAEADVRKERVDVEDESGRIRDPGTGLPRRDEDI</sequence>
<dbReference type="PANTHER" id="PTHR38463">
    <property type="entry name" value="STRESS RESPONSE PROTEIN YSNF"/>
    <property type="match status" value="1"/>
</dbReference>
<evidence type="ECO:0000313" key="3">
    <source>
        <dbReference type="EMBL" id="BDG08674.1"/>
    </source>
</evidence>
<name>A0ABM7X9Z2_9BACT</name>
<feature type="region of interest" description="Disordered" evidence="1">
    <location>
        <begin position="158"/>
        <end position="183"/>
    </location>
</feature>
<dbReference type="InterPro" id="IPR052967">
    <property type="entry name" value="Stress_Response_Assoc"/>
</dbReference>
<evidence type="ECO:0000313" key="4">
    <source>
        <dbReference type="Proteomes" id="UP001162734"/>
    </source>
</evidence>
<accession>A0ABM7X9Z2</accession>
<dbReference type="Proteomes" id="UP001162734">
    <property type="component" value="Chromosome"/>
</dbReference>
<dbReference type="Pfam" id="PF09557">
    <property type="entry name" value="DUF2382"/>
    <property type="match status" value="1"/>
</dbReference>
<gene>
    <name evidence="3" type="ORF">AMPC_17870</name>
</gene>
<dbReference type="NCBIfam" id="TIGR02271">
    <property type="entry name" value="YsnF/AvaK domain"/>
    <property type="match status" value="1"/>
</dbReference>
<feature type="region of interest" description="Disordered" evidence="1">
    <location>
        <begin position="195"/>
        <end position="238"/>
    </location>
</feature>
<organism evidence="3 4">
    <name type="scientific">Anaeromyxobacter paludicola</name>
    <dbReference type="NCBI Taxonomy" id="2918171"/>
    <lineage>
        <taxon>Bacteria</taxon>
        <taxon>Pseudomonadati</taxon>
        <taxon>Myxococcota</taxon>
        <taxon>Myxococcia</taxon>
        <taxon>Myxococcales</taxon>
        <taxon>Cystobacterineae</taxon>
        <taxon>Anaeromyxobacteraceae</taxon>
        <taxon>Anaeromyxobacter</taxon>
    </lineage>
</organism>
<evidence type="ECO:0000259" key="2">
    <source>
        <dbReference type="Pfam" id="PF09557"/>
    </source>
</evidence>
<protein>
    <recommendedName>
        <fullName evidence="2">DUF2382 domain-containing protein</fullName>
    </recommendedName>
</protein>
<keyword evidence="4" id="KW-1185">Reference proteome</keyword>
<feature type="domain" description="DUF2382" evidence="2">
    <location>
        <begin position="107"/>
        <end position="217"/>
    </location>
</feature>